<dbReference type="STRING" id="1432307.W9CFS8"/>
<dbReference type="Gene3D" id="1.25.40.20">
    <property type="entry name" value="Ankyrin repeat-containing domain"/>
    <property type="match status" value="1"/>
</dbReference>
<dbReference type="EMBL" id="AYSA01000228">
    <property type="protein sequence ID" value="ESZ94721.1"/>
    <property type="molecule type" value="Genomic_DNA"/>
</dbReference>
<dbReference type="PROSITE" id="PS50297">
    <property type="entry name" value="ANK_REP_REGION"/>
    <property type="match status" value="1"/>
</dbReference>
<reference evidence="4 5" key="1">
    <citation type="journal article" date="2014" name="Genome Announc.">
        <title>Draft genome sequence of Sclerotinia borealis, a psychrophilic plant pathogenic fungus.</title>
        <authorList>
            <person name="Mardanov A.V."/>
            <person name="Beletsky A.V."/>
            <person name="Kadnikov V.V."/>
            <person name="Ignatov A.N."/>
            <person name="Ravin N.V."/>
        </authorList>
    </citation>
    <scope>NUCLEOTIDE SEQUENCE [LARGE SCALE GENOMIC DNA]</scope>
    <source>
        <strain evidence="5">F-4157</strain>
    </source>
</reference>
<feature type="repeat" description="ANK" evidence="3">
    <location>
        <begin position="167"/>
        <end position="199"/>
    </location>
</feature>
<evidence type="ECO:0000313" key="4">
    <source>
        <dbReference type="EMBL" id="ESZ94721.1"/>
    </source>
</evidence>
<dbReference type="Pfam" id="PF12796">
    <property type="entry name" value="Ank_2"/>
    <property type="match status" value="1"/>
</dbReference>
<evidence type="ECO:0000256" key="3">
    <source>
        <dbReference type="PROSITE-ProRule" id="PRU00023"/>
    </source>
</evidence>
<accession>W9CFS8</accession>
<protein>
    <submittedName>
        <fullName evidence="4">Uncharacterized protein</fullName>
    </submittedName>
</protein>
<dbReference type="Proteomes" id="UP000019487">
    <property type="component" value="Unassembled WGS sequence"/>
</dbReference>
<evidence type="ECO:0000256" key="1">
    <source>
        <dbReference type="ARBA" id="ARBA00022737"/>
    </source>
</evidence>
<keyword evidence="2 3" id="KW-0040">ANK repeat</keyword>
<keyword evidence="1" id="KW-0677">Repeat</keyword>
<dbReference type="PANTHER" id="PTHR24198">
    <property type="entry name" value="ANKYRIN REPEAT AND PROTEIN KINASE DOMAIN-CONTAINING PROTEIN"/>
    <property type="match status" value="1"/>
</dbReference>
<dbReference type="AlphaFoldDB" id="W9CFS8"/>
<dbReference type="SMART" id="SM00248">
    <property type="entry name" value="ANK"/>
    <property type="match status" value="5"/>
</dbReference>
<gene>
    <name evidence="4" type="ORF">SBOR_4883</name>
</gene>
<comment type="caution">
    <text evidence="4">The sequence shown here is derived from an EMBL/GenBank/DDBJ whole genome shotgun (WGS) entry which is preliminary data.</text>
</comment>
<dbReference type="PANTHER" id="PTHR24198:SF165">
    <property type="entry name" value="ANKYRIN REPEAT-CONTAINING PROTEIN-RELATED"/>
    <property type="match status" value="1"/>
</dbReference>
<dbReference type="PROSITE" id="PS50088">
    <property type="entry name" value="ANK_REPEAT"/>
    <property type="match status" value="2"/>
</dbReference>
<dbReference type="SUPFAM" id="SSF48403">
    <property type="entry name" value="Ankyrin repeat"/>
    <property type="match status" value="1"/>
</dbReference>
<feature type="repeat" description="ANK" evidence="3">
    <location>
        <begin position="236"/>
        <end position="268"/>
    </location>
</feature>
<keyword evidence="5" id="KW-1185">Reference proteome</keyword>
<organism evidence="4 5">
    <name type="scientific">Sclerotinia borealis (strain F-4128)</name>
    <dbReference type="NCBI Taxonomy" id="1432307"/>
    <lineage>
        <taxon>Eukaryota</taxon>
        <taxon>Fungi</taxon>
        <taxon>Dikarya</taxon>
        <taxon>Ascomycota</taxon>
        <taxon>Pezizomycotina</taxon>
        <taxon>Leotiomycetes</taxon>
        <taxon>Helotiales</taxon>
        <taxon>Sclerotiniaceae</taxon>
        <taxon>Sclerotinia</taxon>
    </lineage>
</organism>
<evidence type="ECO:0000313" key="5">
    <source>
        <dbReference type="Proteomes" id="UP000019487"/>
    </source>
</evidence>
<dbReference type="InterPro" id="IPR002110">
    <property type="entry name" value="Ankyrin_rpt"/>
</dbReference>
<name>W9CFS8_SCLBF</name>
<evidence type="ECO:0000256" key="2">
    <source>
        <dbReference type="ARBA" id="ARBA00023043"/>
    </source>
</evidence>
<dbReference type="InterPro" id="IPR036770">
    <property type="entry name" value="Ankyrin_rpt-contain_sf"/>
</dbReference>
<dbReference type="HOGENOM" id="CLU_816746_0_0_1"/>
<dbReference type="OrthoDB" id="194358at2759"/>
<proteinExistence type="predicted"/>
<sequence length="340" mass="37277">MLKTSKIGNLSKPNISSLTLVFDQLRYLSFAEAYNPERVAAILKLILAKTGPLSCEAVKSLLARFVRSECDEFDLVRLLLNHPRQPGFRLDVEQSSLVIAALFGNYKMLEVLTNEPHNINGCQAYAWWGLNNVNFCTKFYRCWDGRGNLGRKMLFPDCAPILMLPLQIPTPLFGGIMSRSLEVVQLLIDKGADVNAITPLGTPLFFASGGTRSESMVRLLIQNQADIITYDAGGNEQPSPLVIAAAKGAFNIVDTLLKAGAKVDQGSASAHSIYGTNRGGHKVIKRKYPSAIEAAEMEGHKEVAKLLREYKAKTDATAAEEVTKVMTPGQIEELEDDCTD</sequence>